<reference evidence="1" key="1">
    <citation type="submission" date="2020-12" db="EMBL/GenBank/DDBJ databases">
        <title>Enhanced detection system for hospital associated transmission using whole genome sequencing surveillance.</title>
        <authorList>
            <person name="Harrison L.H."/>
            <person name="Van Tyne D."/>
            <person name="Marsh J.W."/>
            <person name="Griffith M.P."/>
            <person name="Snyder D.J."/>
            <person name="Cooper V.S."/>
            <person name="Mustapha M."/>
        </authorList>
    </citation>
    <scope>NUCLEOTIDE SEQUENCE</scope>
    <source>
        <strain evidence="1">PSB00042</strain>
    </source>
</reference>
<dbReference type="AlphaFoldDB" id="A0A8I1ED59"/>
<sequence>MKAKADGTDLKLEAVVVQLRFSIEIPDEDLLAIELAEDILGKGPLSENTICDQLEKLLRAGRVDYSPHFGGQIVFSMDPEENTPHNHEKVRTIIKNQIIKARLHAERIRKKSNK</sequence>
<accession>A0A8I1ED59</accession>
<comment type="caution">
    <text evidence="1">The sequence shown here is derived from an EMBL/GenBank/DDBJ whole genome shotgun (WGS) entry which is preliminary data.</text>
</comment>
<evidence type="ECO:0000313" key="2">
    <source>
        <dbReference type="Proteomes" id="UP000637061"/>
    </source>
</evidence>
<dbReference type="EMBL" id="JAEHTE010000002">
    <property type="protein sequence ID" value="MBI6883093.1"/>
    <property type="molecule type" value="Genomic_DNA"/>
</dbReference>
<gene>
    <name evidence="1" type="ORF">JEU22_04125</name>
</gene>
<evidence type="ECO:0000313" key="1">
    <source>
        <dbReference type="EMBL" id="MBI6883093.1"/>
    </source>
</evidence>
<protein>
    <submittedName>
        <fullName evidence="1">Uncharacterized protein</fullName>
    </submittedName>
</protein>
<organism evidence="1 2">
    <name type="scientific">Pseudomonas putida</name>
    <name type="common">Arthrobacter siderocapsulatus</name>
    <dbReference type="NCBI Taxonomy" id="303"/>
    <lineage>
        <taxon>Bacteria</taxon>
        <taxon>Pseudomonadati</taxon>
        <taxon>Pseudomonadota</taxon>
        <taxon>Gammaproteobacteria</taxon>
        <taxon>Pseudomonadales</taxon>
        <taxon>Pseudomonadaceae</taxon>
        <taxon>Pseudomonas</taxon>
    </lineage>
</organism>
<name>A0A8I1ED59_PSEPU</name>
<proteinExistence type="predicted"/>
<dbReference type="RefSeq" id="WP_198746707.1">
    <property type="nucleotide sequence ID" value="NZ_JAEHTE010000002.1"/>
</dbReference>
<dbReference type="Proteomes" id="UP000637061">
    <property type="component" value="Unassembled WGS sequence"/>
</dbReference>